<reference evidence="2 3" key="1">
    <citation type="submission" date="2020-04" db="EMBL/GenBank/DDBJ databases">
        <title>Plant Genome Project.</title>
        <authorList>
            <person name="Zhang R.-G."/>
        </authorList>
    </citation>
    <scope>NUCLEOTIDE SEQUENCE [LARGE SCALE GENOMIC DNA]</scope>
    <source>
        <strain evidence="2">YNK0</strain>
        <tissue evidence="2">Leaf</tissue>
    </source>
</reference>
<dbReference type="GO" id="GO:0006355">
    <property type="term" value="P:regulation of DNA-templated transcription"/>
    <property type="evidence" value="ECO:0007669"/>
    <property type="project" value="UniProtKB-UniRule"/>
</dbReference>
<organism evidence="2 3">
    <name type="scientific">Tetracentron sinense</name>
    <name type="common">Spur-leaf</name>
    <dbReference type="NCBI Taxonomy" id="13715"/>
    <lineage>
        <taxon>Eukaryota</taxon>
        <taxon>Viridiplantae</taxon>
        <taxon>Streptophyta</taxon>
        <taxon>Embryophyta</taxon>
        <taxon>Tracheophyta</taxon>
        <taxon>Spermatophyta</taxon>
        <taxon>Magnoliopsida</taxon>
        <taxon>Trochodendrales</taxon>
        <taxon>Trochodendraceae</taxon>
        <taxon>Tetracentron</taxon>
    </lineage>
</organism>
<dbReference type="InterPro" id="IPR031052">
    <property type="entry name" value="FHY3/FAR1"/>
</dbReference>
<gene>
    <name evidence="2" type="ORF">HHK36_019774</name>
</gene>
<dbReference type="EMBL" id="JABCRI010000013">
    <property type="protein sequence ID" value="KAF8395820.1"/>
    <property type="molecule type" value="Genomic_DNA"/>
</dbReference>
<dbReference type="GO" id="GO:0005634">
    <property type="term" value="C:nucleus"/>
    <property type="evidence" value="ECO:0007669"/>
    <property type="project" value="UniProtKB-SubCell"/>
</dbReference>
<evidence type="ECO:0000313" key="3">
    <source>
        <dbReference type="Proteomes" id="UP000655225"/>
    </source>
</evidence>
<dbReference type="AlphaFoldDB" id="A0A834YY50"/>
<dbReference type="OrthoDB" id="1723235at2759"/>
<comment type="similarity">
    <text evidence="1">Belongs to the FHY3/FAR1 family.</text>
</comment>
<accession>A0A834YY50</accession>
<evidence type="ECO:0000313" key="2">
    <source>
        <dbReference type="EMBL" id="KAF8395820.1"/>
    </source>
</evidence>
<keyword evidence="3" id="KW-1185">Reference proteome</keyword>
<sequence length="169" mass="19905">MRGILCSHAIKVLKDVMNIMELPNQYILKRWTRKAKVECVQDMHGRNIQVDARLLQTTWYRLLCSIFTQISFRASESNETYKMVDEKAKELLKVIEDMLNLQIDVPILHYPLSRWRGFGSCDFGGESYIISSWLIVLEKEEQEEVEMMWHKALQWLGDLNFDDFGGTRV</sequence>
<protein>
    <recommendedName>
        <fullName evidence="1">Protein FAR1-RELATED SEQUENCE</fullName>
    </recommendedName>
</protein>
<dbReference type="PANTHER" id="PTHR31669">
    <property type="entry name" value="PROTEIN FAR1-RELATED SEQUENCE 10-RELATED"/>
    <property type="match status" value="1"/>
</dbReference>
<comment type="caution">
    <text evidence="2">The sequence shown here is derived from an EMBL/GenBank/DDBJ whole genome shotgun (WGS) entry which is preliminary data.</text>
</comment>
<keyword evidence="1" id="KW-0863">Zinc-finger</keyword>
<dbReference type="Proteomes" id="UP000655225">
    <property type="component" value="Unassembled WGS sequence"/>
</dbReference>
<dbReference type="PANTHER" id="PTHR31669:SF251">
    <property type="entry name" value="PROTEIN FAR1-RELATED SEQUENCE"/>
    <property type="match status" value="1"/>
</dbReference>
<dbReference type="GO" id="GO:0008270">
    <property type="term" value="F:zinc ion binding"/>
    <property type="evidence" value="ECO:0007669"/>
    <property type="project" value="UniProtKB-UniRule"/>
</dbReference>
<keyword evidence="1" id="KW-0479">Metal-binding</keyword>
<proteinExistence type="inferred from homology"/>
<keyword evidence="1" id="KW-0862">Zinc</keyword>
<comment type="subcellular location">
    <subcellularLocation>
        <location evidence="1">Nucleus</location>
    </subcellularLocation>
</comment>
<evidence type="ECO:0000256" key="1">
    <source>
        <dbReference type="RuleBase" id="RU367018"/>
    </source>
</evidence>
<name>A0A834YY50_TETSI</name>
<comment type="function">
    <text evidence="1">Putative transcription activator involved in regulating light control of development.</text>
</comment>
<keyword evidence="1" id="KW-0539">Nucleus</keyword>